<evidence type="ECO:0000313" key="2">
    <source>
        <dbReference type="EMBL" id="MBB4933766.1"/>
    </source>
</evidence>
<dbReference type="Gene3D" id="3.40.50.720">
    <property type="entry name" value="NAD(P)-binding Rossmann-like Domain"/>
    <property type="match status" value="1"/>
</dbReference>
<dbReference type="AlphaFoldDB" id="A0A7W7W4G4"/>
<dbReference type="Gene3D" id="3.90.25.10">
    <property type="entry name" value="UDP-galactose 4-epimerase, domain 1"/>
    <property type="match status" value="1"/>
</dbReference>
<protein>
    <submittedName>
        <fullName evidence="2">Uncharacterized protein YbjT (DUF2867 family)</fullName>
    </submittedName>
</protein>
<dbReference type="EMBL" id="JACHJT010000001">
    <property type="protein sequence ID" value="MBB4933766.1"/>
    <property type="molecule type" value="Genomic_DNA"/>
</dbReference>
<evidence type="ECO:0000313" key="3">
    <source>
        <dbReference type="Proteomes" id="UP000523007"/>
    </source>
</evidence>
<dbReference type="RefSeq" id="WP_184581326.1">
    <property type="nucleotide sequence ID" value="NZ_JACHJT010000001.1"/>
</dbReference>
<dbReference type="Proteomes" id="UP000523007">
    <property type="component" value="Unassembled WGS sequence"/>
</dbReference>
<organism evidence="2 3">
    <name type="scientific">Lipingzhangella halophila</name>
    <dbReference type="NCBI Taxonomy" id="1783352"/>
    <lineage>
        <taxon>Bacteria</taxon>
        <taxon>Bacillati</taxon>
        <taxon>Actinomycetota</taxon>
        <taxon>Actinomycetes</taxon>
        <taxon>Streptosporangiales</taxon>
        <taxon>Nocardiopsidaceae</taxon>
        <taxon>Lipingzhangella</taxon>
    </lineage>
</organism>
<dbReference type="PANTHER" id="PTHR43162:SF1">
    <property type="entry name" value="PRESTALK A DIFFERENTIATION PROTEIN A"/>
    <property type="match status" value="1"/>
</dbReference>
<evidence type="ECO:0000259" key="1">
    <source>
        <dbReference type="Pfam" id="PF13460"/>
    </source>
</evidence>
<accession>A0A7W7W4G4</accession>
<dbReference type="SUPFAM" id="SSF51735">
    <property type="entry name" value="NAD(P)-binding Rossmann-fold domains"/>
    <property type="match status" value="1"/>
</dbReference>
<keyword evidence="3" id="KW-1185">Reference proteome</keyword>
<dbReference type="InterPro" id="IPR051604">
    <property type="entry name" value="Ergot_Alk_Oxidoreductase"/>
</dbReference>
<dbReference type="InterPro" id="IPR016040">
    <property type="entry name" value="NAD(P)-bd_dom"/>
</dbReference>
<sequence>MYAVAGATGHVGGYAAKELLAGGEQVRVLVRSEEKGEMWSARGAQVAIADLGDRSAMAEALRGCQGVFLLLPAGEPEADFHTEQRRMADAVADAVAESGVPHVAMLSSIGAELPEGTGPLLPLNYLENRLRETAVVLSALRSFHFQEKVETVLGAVLEAGIYPNFGDSADVPKPMNATRDIGTIAAETLVSPPDASEIVDIEGPHYTERQVAETLSEVLAKPVPVVNIPRAAWVDTIAEGGASRHFAEVLAELYDADERGALRSQGDRVRHCQTELAQTLRSIVPVNT</sequence>
<feature type="domain" description="NAD(P)-binding" evidence="1">
    <location>
        <begin position="6"/>
        <end position="118"/>
    </location>
</feature>
<dbReference type="PANTHER" id="PTHR43162">
    <property type="match status" value="1"/>
</dbReference>
<dbReference type="InterPro" id="IPR036291">
    <property type="entry name" value="NAD(P)-bd_dom_sf"/>
</dbReference>
<dbReference type="Pfam" id="PF13460">
    <property type="entry name" value="NAD_binding_10"/>
    <property type="match status" value="1"/>
</dbReference>
<reference evidence="2 3" key="1">
    <citation type="submission" date="2020-08" db="EMBL/GenBank/DDBJ databases">
        <title>Sequencing the genomes of 1000 actinobacteria strains.</title>
        <authorList>
            <person name="Klenk H.-P."/>
        </authorList>
    </citation>
    <scope>NUCLEOTIDE SEQUENCE [LARGE SCALE GENOMIC DNA]</scope>
    <source>
        <strain evidence="2 3">DSM 102030</strain>
    </source>
</reference>
<proteinExistence type="predicted"/>
<gene>
    <name evidence="2" type="ORF">F4561_004586</name>
</gene>
<name>A0A7W7W4G4_9ACTN</name>
<comment type="caution">
    <text evidence="2">The sequence shown here is derived from an EMBL/GenBank/DDBJ whole genome shotgun (WGS) entry which is preliminary data.</text>
</comment>